<dbReference type="GO" id="GO:0020037">
    <property type="term" value="F:heme binding"/>
    <property type="evidence" value="ECO:0007669"/>
    <property type="project" value="InterPro"/>
</dbReference>
<dbReference type="EMBL" id="BSPL01000010">
    <property type="protein sequence ID" value="GLS69242.1"/>
    <property type="molecule type" value="Genomic_DNA"/>
</dbReference>
<evidence type="ECO:0008006" key="3">
    <source>
        <dbReference type="Google" id="ProtNLM"/>
    </source>
</evidence>
<gene>
    <name evidence="1" type="ORF">GCM10007890_12540</name>
</gene>
<evidence type="ECO:0000313" key="2">
    <source>
        <dbReference type="Proteomes" id="UP001157440"/>
    </source>
</evidence>
<comment type="caution">
    <text evidence="1">The sequence shown here is derived from an EMBL/GenBank/DDBJ whole genome shotgun (WGS) entry which is preliminary data.</text>
</comment>
<dbReference type="Gene3D" id="1.10.490.10">
    <property type="entry name" value="Globins"/>
    <property type="match status" value="1"/>
</dbReference>
<accession>A0AA37TFJ7</accession>
<keyword evidence="2" id="KW-1185">Reference proteome</keyword>
<dbReference type="InterPro" id="IPR012292">
    <property type="entry name" value="Globin/Proto"/>
</dbReference>
<dbReference type="CDD" id="cd08916">
    <property type="entry name" value="TrHb3_P"/>
    <property type="match status" value="1"/>
</dbReference>
<dbReference type="AlphaFoldDB" id="A0AA37TFJ7"/>
<proteinExistence type="predicted"/>
<protein>
    <recommendedName>
        <fullName evidence="3">Globin</fullName>
    </recommendedName>
</protein>
<dbReference type="Proteomes" id="UP001157440">
    <property type="component" value="Unassembled WGS sequence"/>
</dbReference>
<name>A0AA37TFJ7_9HYPH</name>
<reference evidence="2" key="1">
    <citation type="journal article" date="2019" name="Int. J. Syst. Evol. Microbiol.">
        <title>The Global Catalogue of Microorganisms (GCM) 10K type strain sequencing project: providing services to taxonomists for standard genome sequencing and annotation.</title>
        <authorList>
            <consortium name="The Broad Institute Genomics Platform"/>
            <consortium name="The Broad Institute Genome Sequencing Center for Infectious Disease"/>
            <person name="Wu L."/>
            <person name="Ma J."/>
        </authorList>
    </citation>
    <scope>NUCLEOTIDE SEQUENCE [LARGE SCALE GENOMIC DNA]</scope>
    <source>
        <strain evidence="2">NBRC 103632</strain>
    </source>
</reference>
<sequence>MPDATLDEASLSRFLDAFYARVRGDTLIGPVFAAAIPDPDWPQHMATIQAFWSSVLFKTGRYKGNPFGKHVALGQLQPPHFARWLGLFEETARAHFPHDAAAILIERAHRIGDSLKAGLFFRPGPSGAISGDPVPDAVGG</sequence>
<organism evidence="1 2">
    <name type="scientific">Methylobacterium tardum</name>
    <dbReference type="NCBI Taxonomy" id="374432"/>
    <lineage>
        <taxon>Bacteria</taxon>
        <taxon>Pseudomonadati</taxon>
        <taxon>Pseudomonadota</taxon>
        <taxon>Alphaproteobacteria</taxon>
        <taxon>Hyphomicrobiales</taxon>
        <taxon>Methylobacteriaceae</taxon>
        <taxon>Methylobacterium</taxon>
    </lineage>
</organism>
<dbReference type="RefSeq" id="WP_238196965.1">
    <property type="nucleotide sequence ID" value="NZ_BPQZ01000014.1"/>
</dbReference>
<evidence type="ECO:0000313" key="1">
    <source>
        <dbReference type="EMBL" id="GLS69242.1"/>
    </source>
</evidence>
<dbReference type="InterPro" id="IPR009050">
    <property type="entry name" value="Globin-like_sf"/>
</dbReference>
<dbReference type="GO" id="GO:0019825">
    <property type="term" value="F:oxygen binding"/>
    <property type="evidence" value="ECO:0007669"/>
    <property type="project" value="InterPro"/>
</dbReference>
<dbReference type="SUPFAM" id="SSF46458">
    <property type="entry name" value="Globin-like"/>
    <property type="match status" value="1"/>
</dbReference>